<reference key="2">
    <citation type="submission" date="2011-10" db="EMBL/GenBank/DDBJ databases">
        <title>The genome and transcriptome sequence of Clonorchis sinensis provide insights into the carcinogenic liver fluke.</title>
        <authorList>
            <person name="Wang X."/>
            <person name="Huang Y."/>
            <person name="Chen W."/>
            <person name="Liu H."/>
            <person name="Guo L."/>
            <person name="Chen Y."/>
            <person name="Luo F."/>
            <person name="Zhou W."/>
            <person name="Sun J."/>
            <person name="Mao Q."/>
            <person name="Liang P."/>
            <person name="Zhou C."/>
            <person name="Tian Y."/>
            <person name="Men J."/>
            <person name="Lv X."/>
            <person name="Huang L."/>
            <person name="Zhou J."/>
            <person name="Hu Y."/>
            <person name="Li R."/>
            <person name="Zhang F."/>
            <person name="Lei H."/>
            <person name="Li X."/>
            <person name="Hu X."/>
            <person name="Liang C."/>
            <person name="Xu J."/>
            <person name="Wu Z."/>
            <person name="Yu X."/>
        </authorList>
    </citation>
    <scope>NUCLEOTIDE SEQUENCE</scope>
    <source>
        <strain>Henan</strain>
    </source>
</reference>
<organism evidence="1 2">
    <name type="scientific">Clonorchis sinensis</name>
    <name type="common">Chinese liver fluke</name>
    <dbReference type="NCBI Taxonomy" id="79923"/>
    <lineage>
        <taxon>Eukaryota</taxon>
        <taxon>Metazoa</taxon>
        <taxon>Spiralia</taxon>
        <taxon>Lophotrochozoa</taxon>
        <taxon>Platyhelminthes</taxon>
        <taxon>Trematoda</taxon>
        <taxon>Digenea</taxon>
        <taxon>Opisthorchiida</taxon>
        <taxon>Opisthorchiata</taxon>
        <taxon>Opisthorchiidae</taxon>
        <taxon>Clonorchis</taxon>
    </lineage>
</organism>
<dbReference type="EMBL" id="DF142931">
    <property type="protein sequence ID" value="GAA49108.1"/>
    <property type="molecule type" value="Genomic_DNA"/>
</dbReference>
<accession>G7Y823</accession>
<gene>
    <name evidence="1" type="ORF">CLF_102512</name>
</gene>
<evidence type="ECO:0000313" key="2">
    <source>
        <dbReference type="Proteomes" id="UP000008909"/>
    </source>
</evidence>
<sequence length="254" mass="28958">MTSVFNTDASLPYNHYFFESLIVKKNNKDVRGGDLLLPYYNYSEYTTHKVAENSSTAHDRFRPSSSSSLDRRSPRVSVNLMELDAAWCSTFSCLETSETGDSAGFQCIKCLGINDFCLSTDDNRNAIHESTKIKQNFACILECTSTVMNKQERKYLSHDASHMPINFKLSIWIDKVALWAFLNFSACSMTLCESCVCRIGIYRKVNRRNSLACVLKHDFSRLNGVEKMQNGSYFGVSHFIVNRERKNGVGLEYF</sequence>
<dbReference type="Proteomes" id="UP000008909">
    <property type="component" value="Unassembled WGS sequence"/>
</dbReference>
<proteinExistence type="predicted"/>
<protein>
    <submittedName>
        <fullName evidence="1">Uncharacterized protein</fullName>
    </submittedName>
</protein>
<evidence type="ECO:0000313" key="1">
    <source>
        <dbReference type="EMBL" id="GAA49108.1"/>
    </source>
</evidence>
<reference evidence="1" key="1">
    <citation type="journal article" date="2011" name="Genome Biol.">
        <title>The draft genome of the carcinogenic human liver fluke Clonorchis sinensis.</title>
        <authorList>
            <person name="Wang X."/>
            <person name="Chen W."/>
            <person name="Huang Y."/>
            <person name="Sun J."/>
            <person name="Men J."/>
            <person name="Liu H."/>
            <person name="Luo F."/>
            <person name="Guo L."/>
            <person name="Lv X."/>
            <person name="Deng C."/>
            <person name="Zhou C."/>
            <person name="Fan Y."/>
            <person name="Li X."/>
            <person name="Huang L."/>
            <person name="Hu Y."/>
            <person name="Liang C."/>
            <person name="Hu X."/>
            <person name="Xu J."/>
            <person name="Yu X."/>
        </authorList>
    </citation>
    <scope>NUCLEOTIDE SEQUENCE [LARGE SCALE GENOMIC DNA]</scope>
    <source>
        <strain evidence="1">Henan</strain>
    </source>
</reference>
<dbReference type="AlphaFoldDB" id="G7Y823"/>
<keyword evidence="2" id="KW-1185">Reference proteome</keyword>
<name>G7Y823_CLOSI</name>